<evidence type="ECO:0000256" key="2">
    <source>
        <dbReference type="ARBA" id="ARBA00005381"/>
    </source>
</evidence>
<keyword evidence="6 8" id="KW-0472">Membrane</keyword>
<feature type="transmembrane region" description="Helical" evidence="8">
    <location>
        <begin position="132"/>
        <end position="151"/>
    </location>
</feature>
<evidence type="ECO:0000256" key="8">
    <source>
        <dbReference type="SAM" id="Phobius"/>
    </source>
</evidence>
<evidence type="ECO:0000259" key="9">
    <source>
        <dbReference type="PROSITE" id="PS50125"/>
    </source>
</evidence>
<dbReference type="SUPFAM" id="SSF55073">
    <property type="entry name" value="Nucleotide cyclase"/>
    <property type="match status" value="1"/>
</dbReference>
<evidence type="ECO:0000259" key="10">
    <source>
        <dbReference type="PROSITE" id="PS50885"/>
    </source>
</evidence>
<accession>A0A366DMX8</accession>
<keyword evidence="5 8" id="KW-1133">Transmembrane helix</keyword>
<evidence type="ECO:0000256" key="5">
    <source>
        <dbReference type="ARBA" id="ARBA00022989"/>
    </source>
</evidence>
<feature type="domain" description="HAMP" evidence="10">
    <location>
        <begin position="267"/>
        <end position="319"/>
    </location>
</feature>
<evidence type="ECO:0000313" key="12">
    <source>
        <dbReference type="Proteomes" id="UP000252586"/>
    </source>
</evidence>
<name>A0A366DMX8_9NOCA</name>
<dbReference type="InterPro" id="IPR001054">
    <property type="entry name" value="A/G_cyclase"/>
</dbReference>
<keyword evidence="4 8" id="KW-0812">Transmembrane</keyword>
<dbReference type="InterPro" id="IPR029787">
    <property type="entry name" value="Nucleotide_cyclase"/>
</dbReference>
<comment type="caution">
    <text evidence="11">The sequence shown here is derived from an EMBL/GenBank/DDBJ whole genome shotgun (WGS) entry which is preliminary data.</text>
</comment>
<evidence type="ECO:0000256" key="6">
    <source>
        <dbReference type="ARBA" id="ARBA00023136"/>
    </source>
</evidence>
<feature type="transmembrane region" description="Helical" evidence="8">
    <location>
        <begin position="157"/>
        <end position="179"/>
    </location>
</feature>
<dbReference type="STRING" id="1210090.GCA_001613185_00783"/>
<evidence type="ECO:0000256" key="3">
    <source>
        <dbReference type="ARBA" id="ARBA00022475"/>
    </source>
</evidence>
<dbReference type="InterPro" id="IPR003660">
    <property type="entry name" value="HAMP_dom"/>
</dbReference>
<dbReference type="CDD" id="cd07302">
    <property type="entry name" value="CHD"/>
    <property type="match status" value="1"/>
</dbReference>
<dbReference type="Gene3D" id="6.10.340.10">
    <property type="match status" value="1"/>
</dbReference>
<dbReference type="AlphaFoldDB" id="A0A366DMX8"/>
<feature type="region of interest" description="Disordered" evidence="7">
    <location>
        <begin position="1"/>
        <end position="20"/>
    </location>
</feature>
<evidence type="ECO:0000313" key="11">
    <source>
        <dbReference type="EMBL" id="RBO91453.1"/>
    </source>
</evidence>
<dbReference type="CDD" id="cd06225">
    <property type="entry name" value="HAMP"/>
    <property type="match status" value="1"/>
</dbReference>
<dbReference type="PANTHER" id="PTHR43081:SF17">
    <property type="entry name" value="BLL5647 PROTEIN"/>
    <property type="match status" value="1"/>
</dbReference>
<keyword evidence="3" id="KW-1003">Cell membrane</keyword>
<comment type="subcellular location">
    <subcellularLocation>
        <location evidence="1">Cell membrane</location>
        <topology evidence="1">Multi-pass membrane protein</topology>
    </subcellularLocation>
</comment>
<dbReference type="SUPFAM" id="SSF158472">
    <property type="entry name" value="HAMP domain-like"/>
    <property type="match status" value="1"/>
</dbReference>
<evidence type="ECO:0000256" key="4">
    <source>
        <dbReference type="ARBA" id="ARBA00022692"/>
    </source>
</evidence>
<feature type="region of interest" description="Disordered" evidence="7">
    <location>
        <begin position="497"/>
        <end position="541"/>
    </location>
</feature>
<feature type="domain" description="Guanylate cyclase" evidence="9">
    <location>
        <begin position="351"/>
        <end position="474"/>
    </location>
</feature>
<dbReference type="GO" id="GO:0004016">
    <property type="term" value="F:adenylate cyclase activity"/>
    <property type="evidence" value="ECO:0007669"/>
    <property type="project" value="UniProtKB-ARBA"/>
</dbReference>
<dbReference type="Gene3D" id="3.30.70.1230">
    <property type="entry name" value="Nucleotide cyclase"/>
    <property type="match status" value="1"/>
</dbReference>
<feature type="transmembrane region" description="Helical" evidence="8">
    <location>
        <begin position="244"/>
        <end position="266"/>
    </location>
</feature>
<dbReference type="PROSITE" id="PS50885">
    <property type="entry name" value="HAMP"/>
    <property type="match status" value="1"/>
</dbReference>
<feature type="transmembrane region" description="Helical" evidence="8">
    <location>
        <begin position="42"/>
        <end position="62"/>
    </location>
</feature>
<reference evidence="11 12" key="1">
    <citation type="submission" date="2018-06" db="EMBL/GenBank/DDBJ databases">
        <title>Genomic Encyclopedia of Type Strains, Phase IV (KMG-IV): sequencing the most valuable type-strain genomes for metagenomic binning, comparative biology and taxonomic classification.</title>
        <authorList>
            <person name="Goeker M."/>
        </authorList>
    </citation>
    <scope>NUCLEOTIDE SEQUENCE [LARGE SCALE GENOMIC DNA]</scope>
    <source>
        <strain evidence="11 12">DSM 44599</strain>
    </source>
</reference>
<dbReference type="EMBL" id="QNRE01000004">
    <property type="protein sequence ID" value="RBO91453.1"/>
    <property type="molecule type" value="Genomic_DNA"/>
</dbReference>
<protein>
    <submittedName>
        <fullName evidence="11">Adenylate cyclase</fullName>
    </submittedName>
</protein>
<keyword evidence="12" id="KW-1185">Reference proteome</keyword>
<dbReference type="SMART" id="SM00044">
    <property type="entry name" value="CYCc"/>
    <property type="match status" value="1"/>
</dbReference>
<feature type="transmembrane region" description="Helical" evidence="8">
    <location>
        <begin position="82"/>
        <end position="103"/>
    </location>
</feature>
<dbReference type="GO" id="GO:0005886">
    <property type="term" value="C:plasma membrane"/>
    <property type="evidence" value="ECO:0007669"/>
    <property type="project" value="UniProtKB-SubCell"/>
</dbReference>
<dbReference type="Pfam" id="PF00672">
    <property type="entry name" value="HAMP"/>
    <property type="match status" value="1"/>
</dbReference>
<dbReference type="InterPro" id="IPR050697">
    <property type="entry name" value="Adenylyl/Guanylyl_Cyclase_3/4"/>
</dbReference>
<dbReference type="PANTHER" id="PTHR43081">
    <property type="entry name" value="ADENYLATE CYCLASE, TERMINAL-DIFFERENTIATION SPECIFIC-RELATED"/>
    <property type="match status" value="1"/>
</dbReference>
<dbReference type="GO" id="GO:0006171">
    <property type="term" value="P:cAMP biosynthetic process"/>
    <property type="evidence" value="ECO:0007669"/>
    <property type="project" value="TreeGrafter"/>
</dbReference>
<evidence type="ECO:0000256" key="1">
    <source>
        <dbReference type="ARBA" id="ARBA00004651"/>
    </source>
</evidence>
<evidence type="ECO:0000256" key="7">
    <source>
        <dbReference type="SAM" id="MobiDB-lite"/>
    </source>
</evidence>
<dbReference type="Pfam" id="PF00211">
    <property type="entry name" value="Guanylate_cyc"/>
    <property type="match status" value="1"/>
</dbReference>
<sequence>MARRGRERAGGGTNPHDRNARLVSVSAPLQAVKQTMRTRWPLYLTSMLLANAFGAVLVWAFLQYGLPTQEGEAAGARRIGLVVPALVFCTGGLLSLAASALMLRPVMRWQVRGGPPSRQEQMAALHAPLRQAILHLVLWIIGGAVLAGIIIVESPELAGAVVITECMAATIVFGFTYMLGERILRPVAAQALTEGSFDHTLTPGVGTRMAMTWGMGTFAPTIAIVLLCVTQISTDVRFSAQSLAISILLLCGVVIMQALALSMLTASSISDPVRQLSQAIDSVQDGALDVQVEVFDGSEIGLLQVGFNRMMEEAAKRRQLQELFGQHVGEEVAQRALDYGTELGGETRFVAVLFVDMVGSTATAAERPPTEVVSLLNEFFRVVVDVIDRHHGFVNKFVGDAALAIFGAPLDRPDAPTAALAAGRELREALREVPGLDIGIGVSAGLAVAGNIGAANRFEYTVIGDPVNEASRLTELAKDQPGRVLASGSALYFADESEQSNWETGPEVQLRGRRRKTRLAWPKAQTDPRAESDAETADSLG</sequence>
<gene>
    <name evidence="11" type="ORF">DFR74_104155</name>
</gene>
<comment type="similarity">
    <text evidence="2">Belongs to the adenylyl cyclase class-3 family.</text>
</comment>
<dbReference type="GO" id="GO:0035556">
    <property type="term" value="P:intracellular signal transduction"/>
    <property type="evidence" value="ECO:0007669"/>
    <property type="project" value="InterPro"/>
</dbReference>
<feature type="transmembrane region" description="Helical" evidence="8">
    <location>
        <begin position="210"/>
        <end position="232"/>
    </location>
</feature>
<proteinExistence type="inferred from homology"/>
<dbReference type="SMART" id="SM00304">
    <property type="entry name" value="HAMP"/>
    <property type="match status" value="1"/>
</dbReference>
<dbReference type="PROSITE" id="PS50125">
    <property type="entry name" value="GUANYLATE_CYCLASE_2"/>
    <property type="match status" value="1"/>
</dbReference>
<dbReference type="Proteomes" id="UP000252586">
    <property type="component" value="Unassembled WGS sequence"/>
</dbReference>
<organism evidence="11 12">
    <name type="scientific">Nocardia puris</name>
    <dbReference type="NCBI Taxonomy" id="208602"/>
    <lineage>
        <taxon>Bacteria</taxon>
        <taxon>Bacillati</taxon>
        <taxon>Actinomycetota</taxon>
        <taxon>Actinomycetes</taxon>
        <taxon>Mycobacteriales</taxon>
        <taxon>Nocardiaceae</taxon>
        <taxon>Nocardia</taxon>
    </lineage>
</organism>